<dbReference type="GO" id="GO:0009267">
    <property type="term" value="P:cellular response to starvation"/>
    <property type="evidence" value="ECO:0007669"/>
    <property type="project" value="TreeGrafter"/>
</dbReference>
<keyword evidence="6" id="KW-1185">Reference proteome</keyword>
<dbReference type="GO" id="GO:0003924">
    <property type="term" value="F:GTPase activity"/>
    <property type="evidence" value="ECO:0007669"/>
    <property type="project" value="UniProtKB-UniRule"/>
</dbReference>
<organism evidence="5 6">
    <name type="scientific">Furculomyces boomerangus</name>
    <dbReference type="NCBI Taxonomy" id="61424"/>
    <lineage>
        <taxon>Eukaryota</taxon>
        <taxon>Fungi</taxon>
        <taxon>Fungi incertae sedis</taxon>
        <taxon>Zoopagomycota</taxon>
        <taxon>Kickxellomycotina</taxon>
        <taxon>Harpellomycetes</taxon>
        <taxon>Harpellales</taxon>
        <taxon>Harpellaceae</taxon>
        <taxon>Furculomyces</taxon>
    </lineage>
</organism>
<comment type="similarity">
    <text evidence="1 4">Belongs to the GTR/RAG GTP-binding protein family.</text>
</comment>
<dbReference type="SUPFAM" id="SSF52540">
    <property type="entry name" value="P-loop containing nucleoside triphosphate hydrolases"/>
    <property type="match status" value="1"/>
</dbReference>
<evidence type="ECO:0000256" key="2">
    <source>
        <dbReference type="ARBA" id="ARBA00022741"/>
    </source>
</evidence>
<evidence type="ECO:0000313" key="5">
    <source>
        <dbReference type="EMBL" id="PVU84865.1"/>
    </source>
</evidence>
<dbReference type="GO" id="GO:1990131">
    <property type="term" value="C:Gtr1-Gtr2 GTPase complex"/>
    <property type="evidence" value="ECO:0007669"/>
    <property type="project" value="UniProtKB-UniRule"/>
</dbReference>
<evidence type="ECO:0000256" key="4">
    <source>
        <dbReference type="RuleBase" id="RU367014"/>
    </source>
</evidence>
<dbReference type="Proteomes" id="UP000245699">
    <property type="component" value="Unassembled WGS sequence"/>
</dbReference>
<dbReference type="GO" id="GO:0005525">
    <property type="term" value="F:GTP binding"/>
    <property type="evidence" value="ECO:0007669"/>
    <property type="project" value="UniProtKB-UniRule"/>
</dbReference>
<dbReference type="GO" id="GO:0010507">
    <property type="term" value="P:negative regulation of autophagy"/>
    <property type="evidence" value="ECO:0007669"/>
    <property type="project" value="TreeGrafter"/>
</dbReference>
<dbReference type="EMBL" id="MBFT01001218">
    <property type="protein sequence ID" value="PVU84865.1"/>
    <property type="molecule type" value="Genomic_DNA"/>
</dbReference>
<sequence>MYDQMVRYQRDEYEHSDESNPRILLIGPSRSGKTSILLVIFEKMDQLDTISIEPTTEAVRYTMYGGIEVYDLPGHSDEDDYQSEYLREFLSSNTVIVFVIDTQDNIQKALLHLFANMELVFNYNPNIPFHIFLHKIDGLSEELREDINQDIQQRVISYMDYEGWDSAAVQFYITSIYTKSIYEAMSRVSHKLVSYVNVLETLLNSLCYNSSLDKAYLFDMQTKLFIATDSSPSVSKSHEFCCSTIGLVEDLTKMYSRFQMGPNGQQNSHLTSVIHLQANISIFSYQVNERLILVCLSSDKISQKTSLLAFNARKVTTALQRVLEFSSSRTNSRISNSRTNTSLLIDSHESIEQN</sequence>
<dbReference type="GO" id="GO:0005634">
    <property type="term" value="C:nucleus"/>
    <property type="evidence" value="ECO:0007669"/>
    <property type="project" value="TreeGrafter"/>
</dbReference>
<dbReference type="PANTHER" id="PTHR11259:SF2">
    <property type="entry name" value="GH16429P"/>
    <property type="match status" value="1"/>
</dbReference>
<evidence type="ECO:0000256" key="1">
    <source>
        <dbReference type="ARBA" id="ARBA00007756"/>
    </source>
</evidence>
<protein>
    <recommendedName>
        <fullName evidence="4">GTP-binding protein</fullName>
    </recommendedName>
</protein>
<evidence type="ECO:0000313" key="6">
    <source>
        <dbReference type="Proteomes" id="UP000245699"/>
    </source>
</evidence>
<dbReference type="Pfam" id="PF04670">
    <property type="entry name" value="Gtr1_RagA"/>
    <property type="match status" value="1"/>
</dbReference>
<name>A0A2T9XXS5_9FUNG</name>
<proteinExistence type="inferred from homology"/>
<keyword evidence="3 4" id="KW-0342">GTP-binding</keyword>
<dbReference type="STRING" id="61424.A0A2T9XXS5"/>
<evidence type="ECO:0000256" key="3">
    <source>
        <dbReference type="ARBA" id="ARBA00023134"/>
    </source>
</evidence>
<dbReference type="Gene3D" id="3.30.450.190">
    <property type="match status" value="1"/>
</dbReference>
<accession>A0A2T9XXS5</accession>
<dbReference type="InterPro" id="IPR006762">
    <property type="entry name" value="Gtr1_RagA"/>
</dbReference>
<keyword evidence="2 4" id="KW-0547">Nucleotide-binding</keyword>
<dbReference type="GO" id="GO:0000329">
    <property type="term" value="C:fungal-type vacuole membrane"/>
    <property type="evidence" value="ECO:0007669"/>
    <property type="project" value="TreeGrafter"/>
</dbReference>
<reference evidence="5 6" key="1">
    <citation type="journal article" date="2018" name="MBio">
        <title>Comparative Genomics Reveals the Core Gene Toolbox for the Fungus-Insect Symbiosis.</title>
        <authorList>
            <person name="Wang Y."/>
            <person name="Stata M."/>
            <person name="Wang W."/>
            <person name="Stajich J.E."/>
            <person name="White M.M."/>
            <person name="Moncalvo J.M."/>
        </authorList>
    </citation>
    <scope>NUCLEOTIDE SEQUENCE [LARGE SCALE GENOMIC DNA]</scope>
    <source>
        <strain evidence="5 6">AUS-77-4</strain>
    </source>
</reference>
<comment type="function">
    <text evidence="4">GTPase involved in activation of the TORC1 signaling pathway, which promotes growth and represses autophagy in nutrient-rich conditions.</text>
</comment>
<dbReference type="GO" id="GO:1904263">
    <property type="term" value="P:positive regulation of TORC1 signaling"/>
    <property type="evidence" value="ECO:0007669"/>
    <property type="project" value="TreeGrafter"/>
</dbReference>
<gene>
    <name evidence="5" type="ORF">BB559_007326</name>
</gene>
<comment type="subunit">
    <text evidence="4">Component of the GSE complex.</text>
</comment>
<dbReference type="OrthoDB" id="26136at2759"/>
<dbReference type="InterPro" id="IPR027417">
    <property type="entry name" value="P-loop_NTPase"/>
</dbReference>
<dbReference type="PANTHER" id="PTHR11259">
    <property type="entry name" value="RAS-RELATED GTP BINDING RAG/GTR YEAST"/>
    <property type="match status" value="1"/>
</dbReference>
<dbReference type="AlphaFoldDB" id="A0A2T9XXS5"/>
<comment type="caution">
    <text evidence="5">The sequence shown here is derived from an EMBL/GenBank/DDBJ whole genome shotgun (WGS) entry which is preliminary data.</text>
</comment>
<dbReference type="Gene3D" id="3.40.50.300">
    <property type="entry name" value="P-loop containing nucleotide triphosphate hydrolases"/>
    <property type="match status" value="1"/>
</dbReference>